<evidence type="ECO:0000256" key="13">
    <source>
        <dbReference type="ARBA" id="ARBA00023063"/>
    </source>
</evidence>
<reference evidence="18" key="1">
    <citation type="submission" date="2016-03" db="EMBL/GenBank/DDBJ databases">
        <authorList>
            <person name="Ploux O."/>
        </authorList>
    </citation>
    <scope>NUCLEOTIDE SEQUENCE</scope>
    <source>
        <strain evidence="18">UC10</strain>
    </source>
</reference>
<dbReference type="GO" id="GO:0050140">
    <property type="term" value="F:nitrate reductase (cytochrome) activity"/>
    <property type="evidence" value="ECO:0007669"/>
    <property type="project" value="UniProtKB-EC"/>
</dbReference>
<dbReference type="InterPro" id="IPR041957">
    <property type="entry name" value="CT_Nitrate-R-NapA-like"/>
</dbReference>
<keyword evidence="8" id="KW-0574">Periplasm</keyword>
<evidence type="ECO:0000256" key="16">
    <source>
        <dbReference type="ARBA" id="ARBA00067026"/>
    </source>
</evidence>
<dbReference type="InterPro" id="IPR007419">
    <property type="entry name" value="BFD-like_2Fe2S-bd_dom"/>
</dbReference>
<dbReference type="InterPro" id="IPR050123">
    <property type="entry name" value="Prok_molybdopt-oxidoreductase"/>
</dbReference>
<keyword evidence="9" id="KW-0249">Electron transport</keyword>
<evidence type="ECO:0000256" key="9">
    <source>
        <dbReference type="ARBA" id="ARBA00022982"/>
    </source>
</evidence>
<dbReference type="GO" id="GO:0016020">
    <property type="term" value="C:membrane"/>
    <property type="evidence" value="ECO:0007669"/>
    <property type="project" value="TreeGrafter"/>
</dbReference>
<dbReference type="PANTHER" id="PTHR43105">
    <property type="entry name" value="RESPIRATORY NITRATE REDUCTASE"/>
    <property type="match status" value="1"/>
</dbReference>
<dbReference type="InterPro" id="IPR041854">
    <property type="entry name" value="BFD-like_2Fe2S-bd_dom_sf"/>
</dbReference>
<evidence type="ECO:0000256" key="3">
    <source>
        <dbReference type="ARBA" id="ARBA00008747"/>
    </source>
</evidence>
<comment type="similarity">
    <text evidence="3">Belongs to the prokaryotic molybdopterin-containing oxidoreductase family. NasA/NapA/NarB subfamily.</text>
</comment>
<evidence type="ECO:0000256" key="11">
    <source>
        <dbReference type="ARBA" id="ARBA00023004"/>
    </source>
</evidence>
<dbReference type="Gene3D" id="2.20.25.90">
    <property type="entry name" value="ADC-like domains"/>
    <property type="match status" value="1"/>
</dbReference>
<evidence type="ECO:0000256" key="12">
    <source>
        <dbReference type="ARBA" id="ARBA00023014"/>
    </source>
</evidence>
<dbReference type="GO" id="GO:0051539">
    <property type="term" value="F:4 iron, 4 sulfur cluster binding"/>
    <property type="evidence" value="ECO:0007669"/>
    <property type="project" value="UniProtKB-KW"/>
</dbReference>
<evidence type="ECO:0000256" key="4">
    <source>
        <dbReference type="ARBA" id="ARBA00022485"/>
    </source>
</evidence>
<keyword evidence="7" id="KW-0732">Signal</keyword>
<evidence type="ECO:0000256" key="10">
    <source>
        <dbReference type="ARBA" id="ARBA00023002"/>
    </source>
</evidence>
<dbReference type="InterPro" id="IPR006656">
    <property type="entry name" value="Mopterin_OxRdtase"/>
</dbReference>
<evidence type="ECO:0000256" key="5">
    <source>
        <dbReference type="ARBA" id="ARBA00022505"/>
    </source>
</evidence>
<dbReference type="PANTHER" id="PTHR43105:SF9">
    <property type="entry name" value="NADPH-FE(3+) OXIDOREDUCTASE SUBUNIT ALPHA"/>
    <property type="match status" value="1"/>
</dbReference>
<dbReference type="GO" id="GO:1990204">
    <property type="term" value="C:oxidoreductase complex"/>
    <property type="evidence" value="ECO:0007669"/>
    <property type="project" value="UniProtKB-ARBA"/>
</dbReference>
<dbReference type="SUPFAM" id="SSF53706">
    <property type="entry name" value="Formate dehydrogenase/DMSO reductase, domains 1-3"/>
    <property type="match status" value="1"/>
</dbReference>
<dbReference type="InterPro" id="IPR006963">
    <property type="entry name" value="Mopterin_OxRdtase_4Fe-4S_dom"/>
</dbReference>
<organism evidence="18">
    <name type="scientific">uncultured Stenotrophomonas sp</name>
    <dbReference type="NCBI Taxonomy" id="165438"/>
    <lineage>
        <taxon>Bacteria</taxon>
        <taxon>Pseudomonadati</taxon>
        <taxon>Pseudomonadota</taxon>
        <taxon>Gammaproteobacteria</taxon>
        <taxon>Lysobacterales</taxon>
        <taxon>Lysobacteraceae</taxon>
        <taxon>Stenotrophomonas</taxon>
        <taxon>environmental samples</taxon>
    </lineage>
</organism>
<dbReference type="FunFam" id="3.40.228.10:FF:000002">
    <property type="entry name" value="Formate dehydrogenase subunit alpha"/>
    <property type="match status" value="1"/>
</dbReference>
<feature type="domain" description="4Fe-4S Mo/W bis-MGD-type" evidence="17">
    <location>
        <begin position="13"/>
        <end position="74"/>
    </location>
</feature>
<keyword evidence="11" id="KW-0408">Iron</keyword>
<dbReference type="SUPFAM" id="SSF50692">
    <property type="entry name" value="ADC-like"/>
    <property type="match status" value="1"/>
</dbReference>
<dbReference type="Gene3D" id="3.40.50.740">
    <property type="match status" value="1"/>
</dbReference>
<proteinExistence type="inferred from homology"/>
<comment type="cofactor">
    <cofactor evidence="1">
        <name>Mo-bis(molybdopterin guanine dinucleotide)</name>
        <dbReference type="ChEBI" id="CHEBI:60539"/>
    </cofactor>
</comment>
<dbReference type="Pfam" id="PF01568">
    <property type="entry name" value="Molydop_binding"/>
    <property type="match status" value="1"/>
</dbReference>
<name>A0A1Y5QAX4_9GAMM</name>
<dbReference type="GO" id="GO:0042128">
    <property type="term" value="P:nitrate assimilation"/>
    <property type="evidence" value="ECO:0007669"/>
    <property type="project" value="UniProtKB-KW"/>
</dbReference>
<dbReference type="CDD" id="cd02791">
    <property type="entry name" value="MopB_CT_Nitrate-R-NapA-like"/>
    <property type="match status" value="1"/>
</dbReference>
<dbReference type="Gene3D" id="1.10.10.1100">
    <property type="entry name" value="BFD-like [2Fe-2S]-binding domain"/>
    <property type="match status" value="1"/>
</dbReference>
<keyword evidence="13" id="KW-0534">Nitrate assimilation</keyword>
<dbReference type="Gene3D" id="2.40.40.20">
    <property type="match status" value="1"/>
</dbReference>
<keyword evidence="5" id="KW-0500">Molybdenum</keyword>
<keyword evidence="6" id="KW-0479">Metal-binding</keyword>
<dbReference type="CDD" id="cd02754">
    <property type="entry name" value="MopB_Nitrate-R-NapA-like"/>
    <property type="match status" value="1"/>
</dbReference>
<comment type="function">
    <text evidence="15">Catalytic subunit of the periplasmic nitrate reductase complex NapAB. Receives electrons from NapB and catalyzes the reduction of nitrate to nitrite.</text>
</comment>
<dbReference type="PROSITE" id="PS51669">
    <property type="entry name" value="4FE4S_MOW_BIS_MGD"/>
    <property type="match status" value="1"/>
</dbReference>
<dbReference type="EMBL" id="FLTS01000001">
    <property type="protein sequence ID" value="SBV37294.1"/>
    <property type="molecule type" value="Genomic_DNA"/>
</dbReference>
<evidence type="ECO:0000256" key="6">
    <source>
        <dbReference type="ARBA" id="ARBA00022723"/>
    </source>
</evidence>
<dbReference type="GO" id="GO:0045333">
    <property type="term" value="P:cellular respiration"/>
    <property type="evidence" value="ECO:0007669"/>
    <property type="project" value="UniProtKB-ARBA"/>
</dbReference>
<dbReference type="InterPro" id="IPR006657">
    <property type="entry name" value="MoPterin_dinucl-bd_dom"/>
</dbReference>
<evidence type="ECO:0000256" key="14">
    <source>
        <dbReference type="ARBA" id="ARBA00052176"/>
    </source>
</evidence>
<keyword evidence="12" id="KW-0411">Iron-sulfur</keyword>
<dbReference type="SMART" id="SM00926">
    <property type="entry name" value="Molybdop_Fe4S4"/>
    <property type="match status" value="1"/>
</dbReference>
<protein>
    <recommendedName>
        <fullName evidence="16">nitrate reductase (cytochrome)</fullName>
        <ecNumber evidence="16">1.9.6.1</ecNumber>
    </recommendedName>
</protein>
<evidence type="ECO:0000256" key="2">
    <source>
        <dbReference type="ARBA" id="ARBA00001966"/>
    </source>
</evidence>
<dbReference type="Pfam" id="PF04879">
    <property type="entry name" value="Molybdop_Fe4S4"/>
    <property type="match status" value="1"/>
</dbReference>
<dbReference type="EC" id="1.9.6.1" evidence="16"/>
<dbReference type="GO" id="GO:0043546">
    <property type="term" value="F:molybdopterin cofactor binding"/>
    <property type="evidence" value="ECO:0007669"/>
    <property type="project" value="InterPro"/>
</dbReference>
<keyword evidence="10" id="KW-0560">Oxidoreductase</keyword>
<dbReference type="FunFam" id="2.40.40.20:FF:000005">
    <property type="entry name" value="Periplasmic nitrate reductase"/>
    <property type="match status" value="1"/>
</dbReference>
<keyword evidence="4" id="KW-0004">4Fe-4S</keyword>
<keyword evidence="9" id="KW-0813">Transport</keyword>
<dbReference type="InterPro" id="IPR009010">
    <property type="entry name" value="Asp_de-COase-like_dom_sf"/>
</dbReference>
<dbReference type="Gene3D" id="3.40.228.10">
    <property type="entry name" value="Dimethylsulfoxide Reductase, domain 2"/>
    <property type="match status" value="1"/>
</dbReference>
<evidence type="ECO:0000313" key="18">
    <source>
        <dbReference type="EMBL" id="SBV37294.1"/>
    </source>
</evidence>
<evidence type="ECO:0000256" key="8">
    <source>
        <dbReference type="ARBA" id="ARBA00022764"/>
    </source>
</evidence>
<sequence>MDGASAIGVTVERRTTRSTCCYCGVGCGVLVHSERGADGGERITGVEGDPQHPANFGRLCSKGRTLADSARSLHGRALQPELRHRRQDPRRPVDWSLALDTVAERLAGIVERHGPDAVAFYLSGQLLTEDYYLFNKLAKGLLGTNNIDTNSRLCMSSAVSGYKLTLGADAPPACYEDLELADTVLIAGSNMAYAHPVLFRRLEEAKARDPDVRWIVVDSRRTDTAAMADLHLAIQPGTDVALFNGMLHHLVWEGLLDTDFIENHTTGFAGLKQLLRDYTPRMAAEICGIPVADLVTAAEWFGRSPAALSLYCMGLNQSAHGTDKNLALIQLHLATRQLGRPGAGPFSLTGQPNAMGGREVGGMATMLAAHREIGDAAHRAEVEALWKLAPGSLSPRPGLAAVELFEGLRSGKVKAVWIACTNPVHSMPDIERVREALQRAEYVIVQEAFTGTDTVPYADVLLPAATWGEKEGTVTNSERRISRVRAAVAAPGEAKADGWIAREVARRLEARLAAPGAAPLFEADTPAQVFDEHRALTAGRDLDIGGLDYARLEADGPQQWPFPAGSAHGQARRYADGVFATADGRARFHATAYQPVAEPISARFPLRLISGRLRDQWHGMSRTGRVPALFAHSPEPGLRMHPDDAVRRGLKAGELVRVASKRGELVLPLELSDEVGSGTVFAAMHWSGQYLSSGGINEVSQPAVDARSRQPELKHAAVRVEKAQFGWHLLAARRGDALAMQAAVQPLLKACGYAGLSLQADAAAAVDRDEAAGIPAAGDAPAWVVLRVASAEAMPPEWLEALDRALDLAPGADTLEYRDLRRGLLKRAAWRADAGAQFIDGLLWSGVQSGGEALLATALAGRPWQGPRLAAFSALAEVARDPVVCVCRQVTESAIRAALGHGADVPMLKQRLGCGTVCGSCVPQLTRLAREAASA</sequence>
<accession>A0A1Y5QAX4</accession>
<comment type="cofactor">
    <cofactor evidence="2">
        <name>[4Fe-4S] cluster</name>
        <dbReference type="ChEBI" id="CHEBI:49883"/>
    </cofactor>
</comment>
<dbReference type="Pfam" id="PF04324">
    <property type="entry name" value="Fer2_BFD"/>
    <property type="match status" value="1"/>
</dbReference>
<evidence type="ECO:0000259" key="17">
    <source>
        <dbReference type="PROSITE" id="PS51669"/>
    </source>
</evidence>
<dbReference type="AlphaFoldDB" id="A0A1Y5QAX4"/>
<evidence type="ECO:0000256" key="1">
    <source>
        <dbReference type="ARBA" id="ARBA00001942"/>
    </source>
</evidence>
<evidence type="ECO:0000256" key="15">
    <source>
        <dbReference type="ARBA" id="ARBA00055000"/>
    </source>
</evidence>
<evidence type="ECO:0000256" key="7">
    <source>
        <dbReference type="ARBA" id="ARBA00022729"/>
    </source>
</evidence>
<comment type="catalytic activity">
    <reaction evidence="14">
        <text>2 Fe(II)-[cytochrome] + nitrate + 2 H(+) = 2 Fe(III)-[cytochrome] + nitrite + H2O</text>
        <dbReference type="Rhea" id="RHEA:12909"/>
        <dbReference type="Rhea" id="RHEA-COMP:11777"/>
        <dbReference type="Rhea" id="RHEA-COMP:11778"/>
        <dbReference type="ChEBI" id="CHEBI:15377"/>
        <dbReference type="ChEBI" id="CHEBI:15378"/>
        <dbReference type="ChEBI" id="CHEBI:16301"/>
        <dbReference type="ChEBI" id="CHEBI:17632"/>
        <dbReference type="ChEBI" id="CHEBI:29033"/>
        <dbReference type="ChEBI" id="CHEBI:29034"/>
        <dbReference type="EC" id="1.9.6.1"/>
    </reaction>
</comment>
<dbReference type="Pfam" id="PF00384">
    <property type="entry name" value="Molybdopterin"/>
    <property type="match status" value="1"/>
</dbReference>
<gene>
    <name evidence="18" type="ORF">STPYR_12224</name>
</gene>
<dbReference type="GO" id="GO:0046872">
    <property type="term" value="F:metal ion binding"/>
    <property type="evidence" value="ECO:0007669"/>
    <property type="project" value="UniProtKB-KW"/>
</dbReference>